<comment type="subcellular location">
    <subcellularLocation>
        <location evidence="1">Cell inner membrane</location>
        <topology evidence="1">Multi-pass membrane protein</topology>
    </subcellularLocation>
    <subcellularLocation>
        <location evidence="14">Cell membrane</location>
        <topology evidence="14">Multi-pass membrane protein</topology>
    </subcellularLocation>
</comment>
<keyword evidence="9 14" id="KW-0560">Oxidoreductase</keyword>
<dbReference type="EMBL" id="FZLN01000002">
    <property type="protein sequence ID" value="SNQ29587.1"/>
    <property type="molecule type" value="Genomic_DNA"/>
</dbReference>
<evidence type="ECO:0000256" key="15">
    <source>
        <dbReference type="SAM" id="Phobius"/>
    </source>
</evidence>
<feature type="transmembrane region" description="Helical" evidence="15">
    <location>
        <begin position="39"/>
        <end position="57"/>
    </location>
</feature>
<dbReference type="Proteomes" id="UP000243463">
    <property type="component" value="Unassembled WGS sequence"/>
</dbReference>
<keyword evidence="13 14" id="KW-0676">Redox-active center</keyword>
<evidence type="ECO:0000256" key="10">
    <source>
        <dbReference type="ARBA" id="ARBA00023136"/>
    </source>
</evidence>
<dbReference type="InterPro" id="IPR022920">
    <property type="entry name" value="Disulphide_bond_form_DsbB"/>
</dbReference>
<evidence type="ECO:0000256" key="12">
    <source>
        <dbReference type="ARBA" id="ARBA00023186"/>
    </source>
</evidence>
<dbReference type="InterPro" id="IPR003752">
    <property type="entry name" value="DiS_bond_form_DsbB/BdbC"/>
</dbReference>
<feature type="topological domain" description="Cytoplasmic" evidence="14">
    <location>
        <begin position="1"/>
        <end position="8"/>
    </location>
</feature>
<dbReference type="HAMAP" id="MF_00286">
    <property type="entry name" value="DsbB"/>
    <property type="match status" value="1"/>
</dbReference>
<accession>A0A217EGV5</accession>
<keyword evidence="7 14" id="KW-0249">Electron transport</keyword>
<organism evidence="16 17">
    <name type="scientific">Acinetobacter apis</name>
    <dbReference type="NCBI Taxonomy" id="1229165"/>
    <lineage>
        <taxon>Bacteria</taxon>
        <taxon>Pseudomonadati</taxon>
        <taxon>Pseudomonadota</taxon>
        <taxon>Gammaproteobacteria</taxon>
        <taxon>Moraxellales</taxon>
        <taxon>Moraxellaceae</taxon>
        <taxon>Acinetobacter</taxon>
    </lineage>
</organism>
<dbReference type="SUPFAM" id="SSF158442">
    <property type="entry name" value="DsbB-like"/>
    <property type="match status" value="1"/>
</dbReference>
<keyword evidence="17" id="KW-1185">Reference proteome</keyword>
<dbReference type="GO" id="GO:0006457">
    <property type="term" value="P:protein folding"/>
    <property type="evidence" value="ECO:0007669"/>
    <property type="project" value="InterPro"/>
</dbReference>
<dbReference type="PANTHER" id="PTHR36570:SF3">
    <property type="entry name" value="DISULFIDE BOND FORMATION PROTEIN B"/>
    <property type="match status" value="1"/>
</dbReference>
<dbReference type="Gene3D" id="1.20.1550.10">
    <property type="entry name" value="DsbB-like"/>
    <property type="match status" value="1"/>
</dbReference>
<keyword evidence="6 14" id="KW-0812">Transmembrane</keyword>
<keyword evidence="12 14" id="KW-0143">Chaperone</keyword>
<dbReference type="Pfam" id="PF02600">
    <property type="entry name" value="DsbB"/>
    <property type="match status" value="1"/>
</dbReference>
<proteinExistence type="inferred from homology"/>
<comment type="function">
    <text evidence="14">Required for disulfide bond formation in some periplasmic proteins. Acts by oxidizing the DsbA protein.</text>
</comment>
<keyword evidence="4 14" id="KW-1003">Cell membrane</keyword>
<reference evidence="17" key="1">
    <citation type="submission" date="2017-06" db="EMBL/GenBank/DDBJ databases">
        <authorList>
            <person name="Varghese N."/>
            <person name="Submissions S."/>
        </authorList>
    </citation>
    <scope>NUCLEOTIDE SEQUENCE [LARGE SCALE GENOMIC DNA]</scope>
    <source>
        <strain evidence="17">ANC 5114</strain>
    </source>
</reference>
<feature type="disulfide bond" description="Redox-active" evidence="14">
    <location>
        <begin position="35"/>
        <end position="38"/>
    </location>
</feature>
<comment type="caution">
    <text evidence="14">Lacks conserved residue(s) required for the propagation of feature annotation.</text>
</comment>
<evidence type="ECO:0000256" key="14">
    <source>
        <dbReference type="HAMAP-Rule" id="MF_00286"/>
    </source>
</evidence>
<protein>
    <recommendedName>
        <fullName evidence="14">Disulfide bond formation protein B</fullName>
    </recommendedName>
    <alternativeName>
        <fullName evidence="14">Disulfide oxidoreductase</fullName>
    </alternativeName>
</protein>
<dbReference type="GO" id="GO:0009055">
    <property type="term" value="F:electron transfer activity"/>
    <property type="evidence" value="ECO:0007669"/>
    <property type="project" value="UniProtKB-UniRule"/>
</dbReference>
<evidence type="ECO:0000256" key="9">
    <source>
        <dbReference type="ARBA" id="ARBA00023002"/>
    </source>
</evidence>
<feature type="transmembrane region" description="Helical" evidence="15">
    <location>
        <begin position="7"/>
        <end position="27"/>
    </location>
</feature>
<evidence type="ECO:0000256" key="1">
    <source>
        <dbReference type="ARBA" id="ARBA00004429"/>
    </source>
</evidence>
<evidence type="ECO:0000313" key="17">
    <source>
        <dbReference type="Proteomes" id="UP000243463"/>
    </source>
</evidence>
<keyword evidence="8 14" id="KW-1133">Transmembrane helix</keyword>
<dbReference type="RefSeq" id="WP_088823630.1">
    <property type="nucleotide sequence ID" value="NZ_FZLN01000002.1"/>
</dbReference>
<sequence>MKLNYRLVNGLLVLASIIGMSFALYLEHWKGLNPCPLCIFQRVGLMAMGLFALIGFIHHPAQNVLKRIYALLAAIGILWSVGVAARHVWIQHLPADEVPSCGPGLNYLVEAFPMKDVLTQVFTGSGECAKIDWTLLGMSLPMWSLFFFIVLAVIALYQVFRKI</sequence>
<evidence type="ECO:0000256" key="3">
    <source>
        <dbReference type="ARBA" id="ARBA00022448"/>
    </source>
</evidence>
<comment type="similarity">
    <text evidence="2 14">Belongs to the DsbB family.</text>
</comment>
<keyword evidence="10 14" id="KW-0472">Membrane</keyword>
<evidence type="ECO:0000256" key="7">
    <source>
        <dbReference type="ARBA" id="ARBA00022982"/>
    </source>
</evidence>
<evidence type="ECO:0000313" key="16">
    <source>
        <dbReference type="EMBL" id="SNQ29587.1"/>
    </source>
</evidence>
<keyword evidence="11 14" id="KW-1015">Disulfide bond</keyword>
<keyword evidence="3 14" id="KW-0813">Transport</keyword>
<name>A0A217EGV5_9GAMM</name>
<dbReference type="GO" id="GO:0015035">
    <property type="term" value="F:protein-disulfide reductase activity"/>
    <property type="evidence" value="ECO:0007669"/>
    <property type="project" value="UniProtKB-UniRule"/>
</dbReference>
<dbReference type="InterPro" id="IPR050183">
    <property type="entry name" value="DsbB"/>
</dbReference>
<evidence type="ECO:0000256" key="6">
    <source>
        <dbReference type="ARBA" id="ARBA00022692"/>
    </source>
</evidence>
<keyword evidence="5" id="KW-0997">Cell inner membrane</keyword>
<evidence type="ECO:0000256" key="11">
    <source>
        <dbReference type="ARBA" id="ARBA00023157"/>
    </source>
</evidence>
<dbReference type="InterPro" id="IPR023380">
    <property type="entry name" value="DsbB-like_sf"/>
</dbReference>
<gene>
    <name evidence="14" type="primary">dsbB</name>
    <name evidence="16" type="ORF">SAMN05444584_1546</name>
</gene>
<evidence type="ECO:0000256" key="13">
    <source>
        <dbReference type="ARBA" id="ARBA00023284"/>
    </source>
</evidence>
<feature type="topological domain" description="Cytoplasmic" evidence="14">
    <location>
        <begin position="162"/>
        <end position="163"/>
    </location>
</feature>
<feature type="transmembrane region" description="Helical" evidence="15">
    <location>
        <begin position="140"/>
        <end position="160"/>
    </location>
</feature>
<feature type="topological domain" description="Periplasmic" evidence="14">
    <location>
        <begin position="26"/>
        <end position="43"/>
    </location>
</feature>
<dbReference type="PANTHER" id="PTHR36570">
    <property type="entry name" value="DISULFIDE BOND FORMATION PROTEIN B"/>
    <property type="match status" value="1"/>
</dbReference>
<feature type="transmembrane region" description="Helical" evidence="15">
    <location>
        <begin position="69"/>
        <end position="89"/>
    </location>
</feature>
<dbReference type="GO" id="GO:0005886">
    <property type="term" value="C:plasma membrane"/>
    <property type="evidence" value="ECO:0007669"/>
    <property type="project" value="UniProtKB-SubCell"/>
</dbReference>
<evidence type="ECO:0000256" key="8">
    <source>
        <dbReference type="ARBA" id="ARBA00022989"/>
    </source>
</evidence>
<dbReference type="AlphaFoldDB" id="A0A217EGV5"/>
<evidence type="ECO:0000256" key="2">
    <source>
        <dbReference type="ARBA" id="ARBA00008823"/>
    </source>
</evidence>
<evidence type="ECO:0000256" key="4">
    <source>
        <dbReference type="ARBA" id="ARBA00022475"/>
    </source>
</evidence>
<evidence type="ECO:0000256" key="5">
    <source>
        <dbReference type="ARBA" id="ARBA00022519"/>
    </source>
</evidence>
<dbReference type="OrthoDB" id="3711263at2"/>